<proteinExistence type="predicted"/>
<accession>A0AB35Y6T3</accession>
<dbReference type="RefSeq" id="WP_339396271.1">
    <property type="nucleotide sequence ID" value="NZ_JBBFGL010000018.1"/>
</dbReference>
<protein>
    <submittedName>
        <fullName evidence="1">Uncharacterized protein</fullName>
    </submittedName>
</protein>
<sequence>MKRIDRLAARIAALTVKQDAEQNWPRFILHLSDGSTAELVAQLPAALVRLTELHIMPEREVLSIEKPEQLDSLTEQLYELFEYIVMGGVSVSDARTALLYADDSYLLPPEEPTEDEAISERNHNLI</sequence>
<name>A0AB35Y6T3_9FIRM</name>
<dbReference type="EMBL" id="JBBFGL010000018">
    <property type="protein sequence ID" value="MEJ5197126.1"/>
    <property type="molecule type" value="Genomic_DNA"/>
</dbReference>
<evidence type="ECO:0000313" key="1">
    <source>
        <dbReference type="EMBL" id="MEJ5197126.1"/>
    </source>
</evidence>
<evidence type="ECO:0000313" key="2">
    <source>
        <dbReference type="Proteomes" id="UP001373196"/>
    </source>
</evidence>
<dbReference type="AlphaFoldDB" id="A0AB35Y6T3"/>
<gene>
    <name evidence="1" type="ORF">WF834_13315</name>
</gene>
<comment type="caution">
    <text evidence="1">The sequence shown here is derived from an EMBL/GenBank/DDBJ whole genome shotgun (WGS) entry which is preliminary data.</text>
</comment>
<dbReference type="Proteomes" id="UP001373196">
    <property type="component" value="Unassembled WGS sequence"/>
</dbReference>
<organism evidence="1 2">
    <name type="scientific">Faecalibacterium wellingii</name>
    <dbReference type="NCBI Taxonomy" id="2929491"/>
    <lineage>
        <taxon>Bacteria</taxon>
        <taxon>Bacillati</taxon>
        <taxon>Bacillota</taxon>
        <taxon>Clostridia</taxon>
        <taxon>Eubacteriales</taxon>
        <taxon>Oscillospiraceae</taxon>
        <taxon>Faecalibacterium</taxon>
    </lineage>
</organism>
<reference evidence="1" key="1">
    <citation type="submission" date="2024-03" db="EMBL/GenBank/DDBJ databases">
        <authorList>
            <person name="Plomp N."/>
            <person name="Harmsen H.J."/>
        </authorList>
    </citation>
    <scope>NUCLEOTIDE SEQUENCE</scope>
    <source>
        <strain evidence="1">HTF-128</strain>
    </source>
</reference>